<evidence type="ECO:0000313" key="6">
    <source>
        <dbReference type="Proteomes" id="UP000318815"/>
    </source>
</evidence>
<keyword evidence="2" id="KW-0238">DNA-binding</keyword>
<dbReference type="EMBL" id="VOHS01000008">
    <property type="protein sequence ID" value="TWW00612.1"/>
    <property type="molecule type" value="Genomic_DNA"/>
</dbReference>
<name>A0A5C6LUI7_9BACT</name>
<dbReference type="InterPro" id="IPR009057">
    <property type="entry name" value="Homeodomain-like_sf"/>
</dbReference>
<dbReference type="PROSITE" id="PS01124">
    <property type="entry name" value="HTH_ARAC_FAMILY_2"/>
    <property type="match status" value="1"/>
</dbReference>
<sequence>MENMRRRFVLNLIAYAALRDVPAIQLCRLAGIDLPALQGTGDYIINNQQLNNLWREASTLADDTMFGLHFGESLQLSALGIVGEIIRTSKTVGEAVEQAAALSHLLTDLFRVIVERKESHFIIRFLPLTERTDMFVFRQTIELFMVFVVHELDGLLLRKVKPEAVQLPYRVEQEAEYTRVFRCNIEKSTDDYALVFDNRYWSESLLSANYEIQRTLLQKVAAHNSTEGDSLREKIHQYLLTNAYLGIRSLSEIAANFNVSPRTLQRKLKEEGINYQDVADEVRKSLAIHYLEEGGYAVKTISYMLGYNELSAFTRAFKRWTGKTPVSYQKN</sequence>
<comment type="caution">
    <text evidence="5">The sequence shown here is derived from an EMBL/GenBank/DDBJ whole genome shotgun (WGS) entry which is preliminary data.</text>
</comment>
<dbReference type="SMART" id="SM00342">
    <property type="entry name" value="HTH_ARAC"/>
    <property type="match status" value="1"/>
</dbReference>
<evidence type="ECO:0000313" key="5">
    <source>
        <dbReference type="EMBL" id="TWW00612.1"/>
    </source>
</evidence>
<dbReference type="Pfam" id="PF12833">
    <property type="entry name" value="HTH_18"/>
    <property type="match status" value="1"/>
</dbReference>
<dbReference type="GO" id="GO:0005829">
    <property type="term" value="C:cytosol"/>
    <property type="evidence" value="ECO:0007669"/>
    <property type="project" value="TreeGrafter"/>
</dbReference>
<dbReference type="SUPFAM" id="SSF46689">
    <property type="entry name" value="Homeodomain-like"/>
    <property type="match status" value="1"/>
</dbReference>
<reference evidence="5 6" key="1">
    <citation type="submission" date="2019-08" db="EMBL/GenBank/DDBJ databases">
        <title>Whole genome sequencing of chitin degrading bacteria Chitinophaga pinensis YS16.</title>
        <authorList>
            <person name="Singh R.P."/>
            <person name="Manchanda G."/>
            <person name="Maurya I.K."/>
            <person name="Joshi N.K."/>
            <person name="Srivastava A.K."/>
        </authorList>
    </citation>
    <scope>NUCLEOTIDE SEQUENCE [LARGE SCALE GENOMIC DNA]</scope>
    <source>
        <strain evidence="5 6">YS-16</strain>
    </source>
</reference>
<evidence type="ECO:0000256" key="3">
    <source>
        <dbReference type="ARBA" id="ARBA00023163"/>
    </source>
</evidence>
<dbReference type="PANTHER" id="PTHR47894:SF4">
    <property type="entry name" value="HTH-TYPE TRANSCRIPTIONAL REGULATOR GADX"/>
    <property type="match status" value="1"/>
</dbReference>
<dbReference type="OrthoDB" id="5582699at2"/>
<evidence type="ECO:0000256" key="1">
    <source>
        <dbReference type="ARBA" id="ARBA00023015"/>
    </source>
</evidence>
<accession>A0A5C6LUI7</accession>
<dbReference type="Pfam" id="PF12625">
    <property type="entry name" value="Arabinose_bd"/>
    <property type="match status" value="1"/>
</dbReference>
<evidence type="ECO:0000259" key="4">
    <source>
        <dbReference type="PROSITE" id="PS01124"/>
    </source>
</evidence>
<keyword evidence="3" id="KW-0804">Transcription</keyword>
<dbReference type="PANTHER" id="PTHR47894">
    <property type="entry name" value="HTH-TYPE TRANSCRIPTIONAL REGULATOR GADX"/>
    <property type="match status" value="1"/>
</dbReference>
<dbReference type="InterPro" id="IPR032687">
    <property type="entry name" value="AraC-type_N"/>
</dbReference>
<proteinExistence type="predicted"/>
<dbReference type="GO" id="GO:0000976">
    <property type="term" value="F:transcription cis-regulatory region binding"/>
    <property type="evidence" value="ECO:0007669"/>
    <property type="project" value="TreeGrafter"/>
</dbReference>
<feature type="domain" description="HTH araC/xylS-type" evidence="4">
    <location>
        <begin position="233"/>
        <end position="331"/>
    </location>
</feature>
<dbReference type="Gene3D" id="1.10.10.60">
    <property type="entry name" value="Homeodomain-like"/>
    <property type="match status" value="1"/>
</dbReference>
<dbReference type="GO" id="GO:0003700">
    <property type="term" value="F:DNA-binding transcription factor activity"/>
    <property type="evidence" value="ECO:0007669"/>
    <property type="project" value="InterPro"/>
</dbReference>
<dbReference type="RefSeq" id="WP_146305197.1">
    <property type="nucleotide sequence ID" value="NZ_VOHS01000008.1"/>
</dbReference>
<keyword evidence="6" id="KW-1185">Reference proteome</keyword>
<organism evidence="5 6">
    <name type="scientific">Chitinophaga pinensis</name>
    <dbReference type="NCBI Taxonomy" id="79329"/>
    <lineage>
        <taxon>Bacteria</taxon>
        <taxon>Pseudomonadati</taxon>
        <taxon>Bacteroidota</taxon>
        <taxon>Chitinophagia</taxon>
        <taxon>Chitinophagales</taxon>
        <taxon>Chitinophagaceae</taxon>
        <taxon>Chitinophaga</taxon>
    </lineage>
</organism>
<dbReference type="InterPro" id="IPR018060">
    <property type="entry name" value="HTH_AraC"/>
</dbReference>
<keyword evidence="1" id="KW-0805">Transcription regulation</keyword>
<evidence type="ECO:0000256" key="2">
    <source>
        <dbReference type="ARBA" id="ARBA00023125"/>
    </source>
</evidence>
<protein>
    <submittedName>
        <fullName evidence="5">AraC family transcriptional regulator</fullName>
    </submittedName>
</protein>
<gene>
    <name evidence="5" type="ORF">FEF09_11260</name>
</gene>
<dbReference type="AlphaFoldDB" id="A0A5C6LUI7"/>
<dbReference type="Proteomes" id="UP000318815">
    <property type="component" value="Unassembled WGS sequence"/>
</dbReference>